<feature type="domain" description="C2H2-type" evidence="12">
    <location>
        <begin position="66"/>
        <end position="93"/>
    </location>
</feature>
<dbReference type="PROSITE" id="PS00028">
    <property type="entry name" value="ZINC_FINGER_C2H2_1"/>
    <property type="match status" value="1"/>
</dbReference>
<dbReference type="InterPro" id="IPR050527">
    <property type="entry name" value="Snail/Krueppel_Znf"/>
</dbReference>
<keyword evidence="8" id="KW-0804">Transcription</keyword>
<dbReference type="InterPro" id="IPR013087">
    <property type="entry name" value="Znf_C2H2_type"/>
</dbReference>
<keyword evidence="5" id="KW-0862">Zinc</keyword>
<sequence>VIKLLWIYWKDNIREDNSSLCVVAFAMERDILIQKITQINAQELFKIMLNTLLLHQYNQGIEAFPHQCRYCDKTFSQMSDHLKHMRTHTGEKTYQCSYCDRPSHRLVILKFVT</sequence>
<evidence type="ECO:0000256" key="9">
    <source>
        <dbReference type="ARBA" id="ARBA00023242"/>
    </source>
</evidence>
<reference evidence="13 14" key="1">
    <citation type="submission" date="2024-05" db="EMBL/GenBank/DDBJ databases">
        <authorList>
            <person name="Wallberg A."/>
        </authorList>
    </citation>
    <scope>NUCLEOTIDE SEQUENCE [LARGE SCALE GENOMIC DNA]</scope>
</reference>
<protein>
    <recommendedName>
        <fullName evidence="12">C2H2-type domain-containing protein</fullName>
    </recommendedName>
</protein>
<dbReference type="Gene3D" id="3.30.160.60">
    <property type="entry name" value="Classic Zinc Finger"/>
    <property type="match status" value="2"/>
</dbReference>
<gene>
    <name evidence="13" type="ORF">MNOR_LOCUS6912</name>
</gene>
<dbReference type="PROSITE" id="PS50157">
    <property type="entry name" value="ZINC_FINGER_C2H2_2"/>
    <property type="match status" value="1"/>
</dbReference>
<name>A0AAV2Q0L9_MEGNR</name>
<keyword evidence="2" id="KW-0479">Metal-binding</keyword>
<keyword evidence="4 11" id="KW-0863">Zinc-finger</keyword>
<proteinExistence type="inferred from homology"/>
<dbReference type="SUPFAM" id="SSF57667">
    <property type="entry name" value="beta-beta-alpha zinc fingers"/>
    <property type="match status" value="1"/>
</dbReference>
<organism evidence="13 14">
    <name type="scientific">Meganyctiphanes norvegica</name>
    <name type="common">Northern krill</name>
    <name type="synonym">Thysanopoda norvegica</name>
    <dbReference type="NCBI Taxonomy" id="48144"/>
    <lineage>
        <taxon>Eukaryota</taxon>
        <taxon>Metazoa</taxon>
        <taxon>Ecdysozoa</taxon>
        <taxon>Arthropoda</taxon>
        <taxon>Crustacea</taxon>
        <taxon>Multicrustacea</taxon>
        <taxon>Malacostraca</taxon>
        <taxon>Eumalacostraca</taxon>
        <taxon>Eucarida</taxon>
        <taxon>Euphausiacea</taxon>
        <taxon>Euphausiidae</taxon>
        <taxon>Meganyctiphanes</taxon>
    </lineage>
</organism>
<evidence type="ECO:0000313" key="13">
    <source>
        <dbReference type="EMBL" id="CAL4068030.1"/>
    </source>
</evidence>
<keyword evidence="14" id="KW-1185">Reference proteome</keyword>
<dbReference type="GO" id="GO:0000981">
    <property type="term" value="F:DNA-binding transcription factor activity, RNA polymerase II-specific"/>
    <property type="evidence" value="ECO:0007669"/>
    <property type="project" value="TreeGrafter"/>
</dbReference>
<comment type="caution">
    <text evidence="13">The sequence shown here is derived from an EMBL/GenBank/DDBJ whole genome shotgun (WGS) entry which is preliminary data.</text>
</comment>
<evidence type="ECO:0000313" key="14">
    <source>
        <dbReference type="Proteomes" id="UP001497623"/>
    </source>
</evidence>
<dbReference type="Proteomes" id="UP001497623">
    <property type="component" value="Unassembled WGS sequence"/>
</dbReference>
<evidence type="ECO:0000259" key="12">
    <source>
        <dbReference type="PROSITE" id="PS50157"/>
    </source>
</evidence>
<dbReference type="PANTHER" id="PTHR24388:SF104">
    <property type="entry name" value="AT-RICH BINDING PROTEIN-RELATED"/>
    <property type="match status" value="1"/>
</dbReference>
<comment type="similarity">
    <text evidence="10">Belongs to the snail C2H2-type zinc-finger protein family.</text>
</comment>
<comment type="subcellular location">
    <subcellularLocation>
        <location evidence="1">Nucleus</location>
    </subcellularLocation>
</comment>
<dbReference type="EMBL" id="CAXKWB010002941">
    <property type="protein sequence ID" value="CAL4068030.1"/>
    <property type="molecule type" value="Genomic_DNA"/>
</dbReference>
<dbReference type="PANTHER" id="PTHR24388">
    <property type="entry name" value="ZINC FINGER PROTEIN"/>
    <property type="match status" value="1"/>
</dbReference>
<evidence type="ECO:0000256" key="6">
    <source>
        <dbReference type="ARBA" id="ARBA00023015"/>
    </source>
</evidence>
<evidence type="ECO:0000256" key="7">
    <source>
        <dbReference type="ARBA" id="ARBA00023125"/>
    </source>
</evidence>
<dbReference type="FunFam" id="3.30.160.60:FF:000325">
    <property type="entry name" value="ZFP90 zinc finger protein"/>
    <property type="match status" value="1"/>
</dbReference>
<evidence type="ECO:0000256" key="2">
    <source>
        <dbReference type="ARBA" id="ARBA00022723"/>
    </source>
</evidence>
<accession>A0AAV2Q0L9</accession>
<keyword evidence="6" id="KW-0805">Transcription regulation</keyword>
<dbReference type="GO" id="GO:0008270">
    <property type="term" value="F:zinc ion binding"/>
    <property type="evidence" value="ECO:0007669"/>
    <property type="project" value="UniProtKB-KW"/>
</dbReference>
<evidence type="ECO:0000256" key="8">
    <source>
        <dbReference type="ARBA" id="ARBA00023163"/>
    </source>
</evidence>
<keyword evidence="7" id="KW-0238">DNA-binding</keyword>
<feature type="non-terminal residue" evidence="13">
    <location>
        <position position="113"/>
    </location>
</feature>
<dbReference type="InterPro" id="IPR036236">
    <property type="entry name" value="Znf_C2H2_sf"/>
</dbReference>
<keyword evidence="3" id="KW-0677">Repeat</keyword>
<evidence type="ECO:0000256" key="5">
    <source>
        <dbReference type="ARBA" id="ARBA00022833"/>
    </source>
</evidence>
<dbReference type="GO" id="GO:0000978">
    <property type="term" value="F:RNA polymerase II cis-regulatory region sequence-specific DNA binding"/>
    <property type="evidence" value="ECO:0007669"/>
    <property type="project" value="TreeGrafter"/>
</dbReference>
<feature type="non-terminal residue" evidence="13">
    <location>
        <position position="1"/>
    </location>
</feature>
<evidence type="ECO:0000256" key="1">
    <source>
        <dbReference type="ARBA" id="ARBA00004123"/>
    </source>
</evidence>
<dbReference type="AlphaFoldDB" id="A0AAV2Q0L9"/>
<evidence type="ECO:0000256" key="4">
    <source>
        <dbReference type="ARBA" id="ARBA00022771"/>
    </source>
</evidence>
<keyword evidence="9" id="KW-0539">Nucleus</keyword>
<evidence type="ECO:0000256" key="11">
    <source>
        <dbReference type="PROSITE-ProRule" id="PRU00042"/>
    </source>
</evidence>
<evidence type="ECO:0000256" key="10">
    <source>
        <dbReference type="ARBA" id="ARBA00037948"/>
    </source>
</evidence>
<evidence type="ECO:0000256" key="3">
    <source>
        <dbReference type="ARBA" id="ARBA00022737"/>
    </source>
</evidence>
<dbReference type="GO" id="GO:0005634">
    <property type="term" value="C:nucleus"/>
    <property type="evidence" value="ECO:0007669"/>
    <property type="project" value="UniProtKB-SubCell"/>
</dbReference>